<dbReference type="InterPro" id="IPR000639">
    <property type="entry name" value="Epox_hydrolase-like"/>
</dbReference>
<dbReference type="VEuPathDB" id="FungiDB:FOIG_10400"/>
<dbReference type="PRINTS" id="PR00412">
    <property type="entry name" value="EPOXHYDRLASE"/>
</dbReference>
<evidence type="ECO:0000256" key="3">
    <source>
        <dbReference type="SAM" id="SignalP"/>
    </source>
</evidence>
<dbReference type="GO" id="GO:0004301">
    <property type="term" value="F:epoxide hydrolase activity"/>
    <property type="evidence" value="ECO:0007669"/>
    <property type="project" value="TreeGrafter"/>
</dbReference>
<dbReference type="GO" id="GO:0097176">
    <property type="term" value="P:epoxide metabolic process"/>
    <property type="evidence" value="ECO:0007669"/>
    <property type="project" value="TreeGrafter"/>
</dbReference>
<dbReference type="InterPro" id="IPR029058">
    <property type="entry name" value="AB_hydrolase_fold"/>
</dbReference>
<organism evidence="5 6">
    <name type="scientific">Fusarium oxysporum</name>
    <name type="common">Fusarium vascular wilt</name>
    <dbReference type="NCBI Taxonomy" id="5507"/>
    <lineage>
        <taxon>Eukaryota</taxon>
        <taxon>Fungi</taxon>
        <taxon>Dikarya</taxon>
        <taxon>Ascomycota</taxon>
        <taxon>Pezizomycotina</taxon>
        <taxon>Sordariomycetes</taxon>
        <taxon>Hypocreomycetidae</taxon>
        <taxon>Hypocreales</taxon>
        <taxon>Nectriaceae</taxon>
        <taxon>Fusarium</taxon>
        <taxon>Fusarium oxysporum species complex</taxon>
    </lineage>
</organism>
<dbReference type="VEuPathDB" id="FungiDB:FOC1_g10004297"/>
<dbReference type="Proteomes" id="UP000219369">
    <property type="component" value="Unassembled WGS sequence"/>
</dbReference>
<gene>
    <name evidence="5" type="ORF">FRV6_16433</name>
</gene>
<sequence length="459" mass="51135">MFSRILLTYFAFYNAVDAYRAIPSGVIKAPQEFTYRVPNRKTKEFKTLLSLSNIGSETWYNTRDDDGIGGSREWLIDAKDAWMKHDWRKEEKLINSNANFMTTVDDPELGSVKIHFTALFSTKPNALPLIMLHGWPGSFIEFLPVLDLLKDKYTADTLPYHVIVPSLPDFGLSGGPSKDLELTVESAARVMDQLMLDLGFGEGYVAQGGDVGSFVTRIMSATSAACKAFHLNFLPPDSLNEIPLMRANATQVEVKHLERMTNFGANGSSYLMVQGQDTSIIGLVLSSNPLAMLAWIGPKVIAWSDKRYPLALETVLSMVNFYWHTDSSARSMYIYPAAARAAGRNELLPVATSLEKPFGYSVFPMENLFLTEAYAEEIYPNMVYFNRVGKGGHFAAVEQPEIFLREVETFLKQGNTGSHMTQITEFLPKATISRSRGSIEVLQTPSIRLTTLIDESPAA</sequence>
<dbReference type="VEuPathDB" id="FungiDB:FOC4_g10005738"/>
<protein>
    <submittedName>
        <fullName evidence="5">Related to epoxide hydrolase</fullName>
    </submittedName>
</protein>
<evidence type="ECO:0000313" key="6">
    <source>
        <dbReference type="Proteomes" id="UP000219369"/>
    </source>
</evidence>
<proteinExistence type="inferred from homology"/>
<dbReference type="EMBL" id="FMJY01000010">
    <property type="protein sequence ID" value="SCO92305.1"/>
    <property type="molecule type" value="Genomic_DNA"/>
</dbReference>
<evidence type="ECO:0000256" key="1">
    <source>
        <dbReference type="ARBA" id="ARBA00010088"/>
    </source>
</evidence>
<keyword evidence="2 5" id="KW-0378">Hydrolase</keyword>
<dbReference type="Gene3D" id="3.40.50.1820">
    <property type="entry name" value="alpha/beta hydrolase"/>
    <property type="match status" value="1"/>
</dbReference>
<dbReference type="SUPFAM" id="SSF53474">
    <property type="entry name" value="alpha/beta-Hydrolases"/>
    <property type="match status" value="1"/>
</dbReference>
<dbReference type="PANTHER" id="PTHR21661">
    <property type="entry name" value="EPOXIDE HYDROLASE 1-RELATED"/>
    <property type="match status" value="1"/>
</dbReference>
<keyword evidence="3" id="KW-0732">Signal</keyword>
<dbReference type="Pfam" id="PF06441">
    <property type="entry name" value="EHN"/>
    <property type="match status" value="1"/>
</dbReference>
<evidence type="ECO:0000313" key="5">
    <source>
        <dbReference type="EMBL" id="SCO92305.1"/>
    </source>
</evidence>
<feature type="signal peptide" evidence="3">
    <location>
        <begin position="1"/>
        <end position="18"/>
    </location>
</feature>
<dbReference type="InterPro" id="IPR010497">
    <property type="entry name" value="Epoxide_hydro_N"/>
</dbReference>
<dbReference type="VEuPathDB" id="FungiDB:HZS61_010745"/>
<comment type="similarity">
    <text evidence="1">Belongs to the peptidase S33 family.</text>
</comment>
<dbReference type="VEuPathDB" id="FungiDB:FOMG_09696"/>
<dbReference type="AlphaFoldDB" id="A0A2H3TXE3"/>
<dbReference type="PANTHER" id="PTHR21661:SF39">
    <property type="entry name" value="HYDROLASE, PUTATIVE (AFU_ORTHOLOGUE AFUA_3G08960)-RELATED"/>
    <property type="match status" value="1"/>
</dbReference>
<accession>A0A2H3TXE3</accession>
<feature type="domain" description="Epoxide hydrolase N-terminal" evidence="4">
    <location>
        <begin position="31"/>
        <end position="142"/>
    </location>
</feature>
<dbReference type="VEuPathDB" id="FungiDB:FOZG_17796"/>
<evidence type="ECO:0000256" key="2">
    <source>
        <dbReference type="ARBA" id="ARBA00022801"/>
    </source>
</evidence>
<feature type="chain" id="PRO_5013601692" evidence="3">
    <location>
        <begin position="19"/>
        <end position="459"/>
    </location>
</feature>
<evidence type="ECO:0000259" key="4">
    <source>
        <dbReference type="Pfam" id="PF06441"/>
    </source>
</evidence>
<dbReference type="OrthoDB" id="7130006at2759"/>
<dbReference type="VEuPathDB" id="FungiDB:FOXG_13212"/>
<reference evidence="6" key="1">
    <citation type="submission" date="2016-09" db="EMBL/GenBank/DDBJ databases">
        <authorList>
            <person name="Guldener U."/>
        </authorList>
    </citation>
    <scope>NUCLEOTIDE SEQUENCE [LARGE SCALE GENOMIC DNA]</scope>
    <source>
        <strain evidence="6">V64-1</strain>
    </source>
</reference>
<name>A0A2H3TXE3_FUSOX</name>